<sequence length="300" mass="32900">MPAPPEDLPVTLHHDIYPGIDPTSHFKNKTYAGKIVLVTGSSRGIGQEIALFYARAGASLALLARDQASLDVVKELILKDEEVVKDGSVRVEVFEADVCSVREVEGAVRGAVGKFGKLDIVVANAGKADLYDRPHVEMAAFTADDPEKWWKTVEVNLRGVYNIAHYSLPHLDKTSGYFVITSSLAAQARFPFLSPYSVSKHAVGRLNEYIALEHPKVKSIAFHPGAIKTAITATNPSMAQYCIDTLQLPAATVLRFTSGKADWLSGRYFNANWDFGEVEERFRGRVVEDEGLVSRLAVPL</sequence>
<dbReference type="InterPro" id="IPR002347">
    <property type="entry name" value="SDR_fam"/>
</dbReference>
<dbReference type="OrthoDB" id="498125at2759"/>
<dbReference type="InterPro" id="IPR036291">
    <property type="entry name" value="NAD(P)-bd_dom_sf"/>
</dbReference>
<dbReference type="EMBL" id="KV428061">
    <property type="protein sequence ID" value="KZT38558.1"/>
    <property type="molecule type" value="Genomic_DNA"/>
</dbReference>
<dbReference type="SUPFAM" id="SSF51735">
    <property type="entry name" value="NAD(P)-binding Rossmann-fold domains"/>
    <property type="match status" value="1"/>
</dbReference>
<dbReference type="PRINTS" id="PR00081">
    <property type="entry name" value="GDHRDH"/>
</dbReference>
<dbReference type="Pfam" id="PF00106">
    <property type="entry name" value="adh_short"/>
    <property type="match status" value="1"/>
</dbReference>
<dbReference type="PANTHER" id="PTHR43391:SF94">
    <property type="entry name" value="OXIDOREDUCTASE-RELATED"/>
    <property type="match status" value="1"/>
</dbReference>
<name>A0A166DII0_9AGAM</name>
<organism evidence="3 4">
    <name type="scientific">Sistotremastrum suecicum HHB10207 ss-3</name>
    <dbReference type="NCBI Taxonomy" id="1314776"/>
    <lineage>
        <taxon>Eukaryota</taxon>
        <taxon>Fungi</taxon>
        <taxon>Dikarya</taxon>
        <taxon>Basidiomycota</taxon>
        <taxon>Agaricomycotina</taxon>
        <taxon>Agaricomycetes</taxon>
        <taxon>Sistotremastrales</taxon>
        <taxon>Sistotremastraceae</taxon>
        <taxon>Sistotremastrum</taxon>
    </lineage>
</organism>
<accession>A0A166DII0</accession>
<evidence type="ECO:0000313" key="3">
    <source>
        <dbReference type="EMBL" id="KZT38558.1"/>
    </source>
</evidence>
<reference evidence="3 4" key="1">
    <citation type="journal article" date="2016" name="Mol. Biol. Evol.">
        <title>Comparative Genomics of Early-Diverging Mushroom-Forming Fungi Provides Insights into the Origins of Lignocellulose Decay Capabilities.</title>
        <authorList>
            <person name="Nagy L.G."/>
            <person name="Riley R."/>
            <person name="Tritt A."/>
            <person name="Adam C."/>
            <person name="Daum C."/>
            <person name="Floudas D."/>
            <person name="Sun H."/>
            <person name="Yadav J.S."/>
            <person name="Pangilinan J."/>
            <person name="Larsson K.H."/>
            <person name="Matsuura K."/>
            <person name="Barry K."/>
            <person name="Labutti K."/>
            <person name="Kuo R."/>
            <person name="Ohm R.A."/>
            <person name="Bhattacharya S.S."/>
            <person name="Shirouzu T."/>
            <person name="Yoshinaga Y."/>
            <person name="Martin F.M."/>
            <person name="Grigoriev I.V."/>
            <person name="Hibbett D.S."/>
        </authorList>
    </citation>
    <scope>NUCLEOTIDE SEQUENCE [LARGE SCALE GENOMIC DNA]</scope>
    <source>
        <strain evidence="3 4">HHB10207 ss-3</strain>
    </source>
</reference>
<dbReference type="CDD" id="cd05233">
    <property type="entry name" value="SDR_c"/>
    <property type="match status" value="1"/>
</dbReference>
<dbReference type="STRING" id="1314776.A0A166DII0"/>
<keyword evidence="2" id="KW-0560">Oxidoreductase</keyword>
<dbReference type="PANTHER" id="PTHR43391">
    <property type="entry name" value="RETINOL DEHYDROGENASE-RELATED"/>
    <property type="match status" value="1"/>
</dbReference>
<dbReference type="Proteomes" id="UP000076798">
    <property type="component" value="Unassembled WGS sequence"/>
</dbReference>
<evidence type="ECO:0000256" key="2">
    <source>
        <dbReference type="ARBA" id="ARBA00023002"/>
    </source>
</evidence>
<keyword evidence="4" id="KW-1185">Reference proteome</keyword>
<evidence type="ECO:0000256" key="1">
    <source>
        <dbReference type="ARBA" id="ARBA00006484"/>
    </source>
</evidence>
<dbReference type="GO" id="GO:0016491">
    <property type="term" value="F:oxidoreductase activity"/>
    <property type="evidence" value="ECO:0007669"/>
    <property type="project" value="UniProtKB-KW"/>
</dbReference>
<comment type="similarity">
    <text evidence="1">Belongs to the short-chain dehydrogenases/reductases (SDR) family.</text>
</comment>
<proteinExistence type="inferred from homology"/>
<gene>
    <name evidence="3" type="ORF">SISSUDRAFT_1033327</name>
</gene>
<protein>
    <submittedName>
        <fullName evidence="3">NAD(P)-binding protein</fullName>
    </submittedName>
</protein>
<dbReference type="Gene3D" id="3.40.50.720">
    <property type="entry name" value="NAD(P)-binding Rossmann-like Domain"/>
    <property type="match status" value="1"/>
</dbReference>
<evidence type="ECO:0000313" key="4">
    <source>
        <dbReference type="Proteomes" id="UP000076798"/>
    </source>
</evidence>
<dbReference type="AlphaFoldDB" id="A0A166DII0"/>